<dbReference type="Pfam" id="PF14226">
    <property type="entry name" value="DIOX_N"/>
    <property type="match status" value="1"/>
</dbReference>
<evidence type="ECO:0000313" key="6">
    <source>
        <dbReference type="EnsemblPlants" id="AUR62023554-RA:cds"/>
    </source>
</evidence>
<reference evidence="6" key="1">
    <citation type="journal article" date="2017" name="Nature">
        <title>The genome of Chenopodium quinoa.</title>
        <authorList>
            <person name="Jarvis D.E."/>
            <person name="Ho Y.S."/>
            <person name="Lightfoot D.J."/>
            <person name="Schmoeckel S.M."/>
            <person name="Li B."/>
            <person name="Borm T.J.A."/>
            <person name="Ohyanagi H."/>
            <person name="Mineta K."/>
            <person name="Michell C.T."/>
            <person name="Saber N."/>
            <person name="Kharbatia N.M."/>
            <person name="Rupper R.R."/>
            <person name="Sharp A.R."/>
            <person name="Dally N."/>
            <person name="Boughton B.A."/>
            <person name="Woo Y.H."/>
            <person name="Gao G."/>
            <person name="Schijlen E.G.W.M."/>
            <person name="Guo X."/>
            <person name="Momin A.A."/>
            <person name="Negrao S."/>
            <person name="Al-Babili S."/>
            <person name="Gehring C."/>
            <person name="Roessner U."/>
            <person name="Jung C."/>
            <person name="Murphy K."/>
            <person name="Arold S.T."/>
            <person name="Gojobori T."/>
            <person name="van der Linden C.G."/>
            <person name="van Loo E.N."/>
            <person name="Jellen E.N."/>
            <person name="Maughan P.J."/>
            <person name="Tester M."/>
        </authorList>
    </citation>
    <scope>NUCLEOTIDE SEQUENCE [LARGE SCALE GENOMIC DNA]</scope>
    <source>
        <strain evidence="6">cv. PI 614886</strain>
    </source>
</reference>
<evidence type="ECO:0000256" key="2">
    <source>
        <dbReference type="ARBA" id="ARBA00022723"/>
    </source>
</evidence>
<gene>
    <name evidence="6" type="primary">LOC110725246</name>
</gene>
<dbReference type="SMR" id="A0A803M531"/>
<evidence type="ECO:0000313" key="7">
    <source>
        <dbReference type="Proteomes" id="UP000596660"/>
    </source>
</evidence>
<dbReference type="SUPFAM" id="SSF51197">
    <property type="entry name" value="Clavaminate synthase-like"/>
    <property type="match status" value="1"/>
</dbReference>
<sequence>MAAPVCCLPNDDLASRLVQKIAQTVQDKIPEQFLHKDGFPESKDVAELWTDSLLIDLSLLSSGDQDEIVKFRSALSTWGCFLVKNHGIEGSFLEEVIEVSRKFFSLPFEEKMKYYTDDIFQGYDTDAVCQGLDQQKMNWNDRLFLTMYPKNKGNLKAWPENPSNFREIVDEYSKEIINLAQGLYKAAAKSLNIKEDSFCLEKEGVILSRFTLYPKCPRPKNVLGSKPHLDGSIFTIVLADREGLEVQKDGQWFKVPVIPGALFVNFGDFGEVLTNGIYKSTMHRVVTNLTKDRLSVTAFCTMDATEELTPLTELVTPNRPSLYKKFKVCEYKEGVCCKCGPGENAIDAIKLEFPLL</sequence>
<feature type="domain" description="Fe2OG dioxygenase" evidence="5">
    <location>
        <begin position="201"/>
        <end position="302"/>
    </location>
</feature>
<dbReference type="InterPro" id="IPR027443">
    <property type="entry name" value="IPNS-like_sf"/>
</dbReference>
<dbReference type="KEGG" id="cqi:110725246"/>
<evidence type="ECO:0000256" key="1">
    <source>
        <dbReference type="ARBA" id="ARBA00008056"/>
    </source>
</evidence>
<proteinExistence type="inferred from homology"/>
<dbReference type="Pfam" id="PF03171">
    <property type="entry name" value="2OG-FeII_Oxy"/>
    <property type="match status" value="1"/>
</dbReference>
<dbReference type="InterPro" id="IPR026992">
    <property type="entry name" value="DIOX_N"/>
</dbReference>
<dbReference type="EnsemblPlants" id="AUR62023554-RA">
    <property type="protein sequence ID" value="AUR62023554-RA:cds"/>
    <property type="gene ID" value="AUR62023554"/>
</dbReference>
<evidence type="ECO:0000256" key="4">
    <source>
        <dbReference type="RuleBase" id="RU003682"/>
    </source>
</evidence>
<evidence type="ECO:0000259" key="5">
    <source>
        <dbReference type="PROSITE" id="PS51471"/>
    </source>
</evidence>
<keyword evidence="4" id="KW-0560">Oxidoreductase</keyword>
<dbReference type="OMA" id="AADEMPK"/>
<dbReference type="AlphaFoldDB" id="A0A803M531"/>
<dbReference type="GeneID" id="110725246"/>
<dbReference type="PANTHER" id="PTHR47991">
    <property type="entry name" value="OXOGLUTARATE/IRON-DEPENDENT DIOXYGENASE"/>
    <property type="match status" value="1"/>
</dbReference>
<dbReference type="Gramene" id="AUR62023554-RA">
    <property type="protein sequence ID" value="AUR62023554-RA:cds"/>
    <property type="gene ID" value="AUR62023554"/>
</dbReference>
<organism evidence="6 7">
    <name type="scientific">Chenopodium quinoa</name>
    <name type="common">Quinoa</name>
    <dbReference type="NCBI Taxonomy" id="63459"/>
    <lineage>
        <taxon>Eukaryota</taxon>
        <taxon>Viridiplantae</taxon>
        <taxon>Streptophyta</taxon>
        <taxon>Embryophyta</taxon>
        <taxon>Tracheophyta</taxon>
        <taxon>Spermatophyta</taxon>
        <taxon>Magnoliopsida</taxon>
        <taxon>eudicotyledons</taxon>
        <taxon>Gunneridae</taxon>
        <taxon>Pentapetalae</taxon>
        <taxon>Caryophyllales</taxon>
        <taxon>Chenopodiaceae</taxon>
        <taxon>Chenopodioideae</taxon>
        <taxon>Atripliceae</taxon>
        <taxon>Chenopodium</taxon>
    </lineage>
</organism>
<name>A0A803M531_CHEQI</name>
<reference evidence="6" key="2">
    <citation type="submission" date="2021-03" db="UniProtKB">
        <authorList>
            <consortium name="EnsemblPlants"/>
        </authorList>
    </citation>
    <scope>IDENTIFICATION</scope>
</reference>
<dbReference type="GO" id="GO:0016491">
    <property type="term" value="F:oxidoreductase activity"/>
    <property type="evidence" value="ECO:0007669"/>
    <property type="project" value="UniProtKB-KW"/>
</dbReference>
<accession>A0A803M531</accession>
<dbReference type="InterPro" id="IPR044861">
    <property type="entry name" value="IPNS-like_FE2OG_OXY"/>
</dbReference>
<dbReference type="InterPro" id="IPR050295">
    <property type="entry name" value="Plant_2OG-oxidoreductases"/>
</dbReference>
<dbReference type="InterPro" id="IPR005123">
    <property type="entry name" value="Oxoglu/Fe-dep_dioxygenase_dom"/>
</dbReference>
<dbReference type="RefSeq" id="XP_021760426.1">
    <property type="nucleotide sequence ID" value="XM_021904734.1"/>
</dbReference>
<comment type="similarity">
    <text evidence="1 4">Belongs to the iron/ascorbate-dependent oxidoreductase family.</text>
</comment>
<dbReference type="PROSITE" id="PS51471">
    <property type="entry name" value="FE2OG_OXY"/>
    <property type="match status" value="1"/>
</dbReference>
<protein>
    <recommendedName>
        <fullName evidence="5">Fe2OG dioxygenase domain-containing protein</fullName>
    </recommendedName>
</protein>
<evidence type="ECO:0000256" key="3">
    <source>
        <dbReference type="ARBA" id="ARBA00023004"/>
    </source>
</evidence>
<dbReference type="GO" id="GO:0046872">
    <property type="term" value="F:metal ion binding"/>
    <property type="evidence" value="ECO:0007669"/>
    <property type="project" value="UniProtKB-KW"/>
</dbReference>
<keyword evidence="3 4" id="KW-0408">Iron</keyword>
<keyword evidence="7" id="KW-1185">Reference proteome</keyword>
<keyword evidence="2 4" id="KW-0479">Metal-binding</keyword>
<dbReference type="Gene3D" id="2.60.120.330">
    <property type="entry name" value="B-lactam Antibiotic, Isopenicillin N Synthase, Chain"/>
    <property type="match status" value="1"/>
</dbReference>
<dbReference type="FunFam" id="2.60.120.330:FF:000079">
    <property type="entry name" value="Protein SRG1"/>
    <property type="match status" value="1"/>
</dbReference>
<dbReference type="Proteomes" id="UP000596660">
    <property type="component" value="Unplaced"/>
</dbReference>
<dbReference type="OrthoDB" id="288590at2759"/>